<dbReference type="Proteomes" id="UP000887574">
    <property type="component" value="Unplaced"/>
</dbReference>
<evidence type="ECO:0000313" key="4">
    <source>
        <dbReference type="Proteomes" id="UP000887574"/>
    </source>
</evidence>
<feature type="region of interest" description="Disordered" evidence="1">
    <location>
        <begin position="233"/>
        <end position="285"/>
    </location>
</feature>
<feature type="compositionally biased region" description="Low complexity" evidence="1">
    <location>
        <begin position="1009"/>
        <end position="1038"/>
    </location>
</feature>
<dbReference type="GO" id="GO:0005938">
    <property type="term" value="C:cell cortex"/>
    <property type="evidence" value="ECO:0007669"/>
    <property type="project" value="TreeGrafter"/>
</dbReference>
<feature type="compositionally biased region" description="Gly residues" evidence="1">
    <location>
        <begin position="457"/>
        <end position="468"/>
    </location>
</feature>
<proteinExistence type="predicted"/>
<feature type="region of interest" description="Disordered" evidence="1">
    <location>
        <begin position="1009"/>
        <end position="1048"/>
    </location>
</feature>
<feature type="domain" description="Cell morphogenesis protein C-terminal" evidence="2">
    <location>
        <begin position="2"/>
        <end position="193"/>
    </location>
</feature>
<feature type="compositionally biased region" description="Acidic residues" evidence="1">
    <location>
        <begin position="536"/>
        <end position="554"/>
    </location>
</feature>
<dbReference type="PANTHER" id="PTHR12295">
    <property type="entry name" value="FURRY-RELATED"/>
    <property type="match status" value="1"/>
</dbReference>
<organism evidence="4 5">
    <name type="scientific">Ditylenchus dipsaci</name>
    <dbReference type="NCBI Taxonomy" id="166011"/>
    <lineage>
        <taxon>Eukaryota</taxon>
        <taxon>Metazoa</taxon>
        <taxon>Ecdysozoa</taxon>
        <taxon>Nematoda</taxon>
        <taxon>Chromadorea</taxon>
        <taxon>Rhabditida</taxon>
        <taxon>Tylenchina</taxon>
        <taxon>Tylenchomorpha</taxon>
        <taxon>Sphaerularioidea</taxon>
        <taxon>Anguinidae</taxon>
        <taxon>Anguininae</taxon>
        <taxon>Ditylenchus</taxon>
    </lineage>
</organism>
<dbReference type="InterPro" id="IPR039867">
    <property type="entry name" value="Furry/Tao3/Mor2"/>
</dbReference>
<dbReference type="WBParaSite" id="jg9889">
    <property type="protein sequence ID" value="jg9889"/>
    <property type="gene ID" value="jg9889"/>
</dbReference>
<dbReference type="Pfam" id="PF14225">
    <property type="entry name" value="MOR2-PAG1_C"/>
    <property type="match status" value="1"/>
</dbReference>
<dbReference type="GO" id="GO:0000902">
    <property type="term" value="P:cell morphogenesis"/>
    <property type="evidence" value="ECO:0007669"/>
    <property type="project" value="InterPro"/>
</dbReference>
<feature type="domain" description="Protein furry C-terminal" evidence="3">
    <location>
        <begin position="517"/>
        <end position="1000"/>
    </location>
</feature>
<feature type="compositionally biased region" description="Acidic residues" evidence="1">
    <location>
        <begin position="427"/>
        <end position="439"/>
    </location>
</feature>
<dbReference type="InterPro" id="IPR045842">
    <property type="entry name" value="Fry_C"/>
</dbReference>
<dbReference type="AlphaFoldDB" id="A0A915EUA5"/>
<protein>
    <submittedName>
        <fullName evidence="5">Uncharacterized protein</fullName>
    </submittedName>
</protein>
<reference evidence="5" key="1">
    <citation type="submission" date="2022-11" db="UniProtKB">
        <authorList>
            <consortium name="WormBaseParasite"/>
        </authorList>
    </citation>
    <scope>IDENTIFICATION</scope>
</reference>
<dbReference type="GO" id="GO:0031175">
    <property type="term" value="P:neuron projection development"/>
    <property type="evidence" value="ECO:0007669"/>
    <property type="project" value="TreeGrafter"/>
</dbReference>
<evidence type="ECO:0000256" key="1">
    <source>
        <dbReference type="SAM" id="MobiDB-lite"/>
    </source>
</evidence>
<evidence type="ECO:0000259" key="2">
    <source>
        <dbReference type="Pfam" id="PF14225"/>
    </source>
</evidence>
<feature type="compositionally biased region" description="Polar residues" evidence="1">
    <location>
        <begin position="574"/>
        <end position="616"/>
    </location>
</feature>
<feature type="region of interest" description="Disordered" evidence="1">
    <location>
        <begin position="419"/>
        <end position="628"/>
    </location>
</feature>
<keyword evidence="4" id="KW-1185">Reference proteome</keyword>
<dbReference type="GO" id="GO:0030427">
    <property type="term" value="C:site of polarized growth"/>
    <property type="evidence" value="ECO:0007669"/>
    <property type="project" value="TreeGrafter"/>
</dbReference>
<dbReference type="Pfam" id="PF19421">
    <property type="entry name" value="Fry_C"/>
    <property type="match status" value="1"/>
</dbReference>
<dbReference type="InterPro" id="IPR025481">
    <property type="entry name" value="Cell_Morphogen_C"/>
</dbReference>
<name>A0A915EUA5_9BILA</name>
<dbReference type="PANTHER" id="PTHR12295:SF30">
    <property type="entry name" value="PROTEIN FURRY"/>
    <property type="match status" value="1"/>
</dbReference>
<feature type="compositionally biased region" description="Polar residues" evidence="1">
    <location>
        <begin position="509"/>
        <end position="521"/>
    </location>
</feature>
<evidence type="ECO:0000313" key="5">
    <source>
        <dbReference type="WBParaSite" id="jg9889"/>
    </source>
</evidence>
<accession>A0A915EUA5</accession>
<feature type="compositionally biased region" description="Polar residues" evidence="1">
    <location>
        <begin position="260"/>
        <end position="284"/>
    </location>
</feature>
<sequence length="1048" mass="114541">MEWSSFPGLVGLVTRGIVFPTGYEPTISILTKCIKFLNHPIIGPTNSIALIVSIVLCGCTGYFRSLQSETLGLSNHDSTDCLSNSDHPLHNLATMMDQYKDLSFPRDRFQWTKCVVNYLIDAFNPNVIQLIVFITEMLERSAASMHIYLLNMINLFVSYGDLSDSSPVIRVISKHIQGVNSREASRILKSFVDQWNAISVTQVSHTELCTDQRKPNFELYVEKNIASASSIATATNPMNGGNTSGGGGGSSPQTPRKANPSATPAASSVNQTDSLKRQSNSVGQSKVRERLVSLLTASGLRVGLPKSSSVIFSQSTSDLHQDSQNAMAGCMSANNMQTGASNSAYSSSEKVSHQDDTLEALSSSSHIGGCQTGERSSITTDSFPRVFKEFDFLEAEHDSISESTDSCFNWLSTMRSPRCGVSHADGEEGDENAGDEHEDDFLHPEDGDYYEEDDAGSNGGHSGAGGNSGMNKDDEPATLRSKVALRSGRVFNVKPRRPLSRASRASDSNDISSDRTPIQSEKSMHSDDSCPSCPVSEEDEEEDIGEEDEEELDEPTVSTSHVHSNSKEKPKAKASSTRGKTVQQAQKVSNKQSGVQMRAASQTSSISPAHSNNRQPAGTEDSLMETASSIQCRSEFSARNRMAFSPVSSVVSSGKMPIYLECNHHTSGQVEQMWNSVVLEVANDQDGELISHSIMLFSQLLRESCVKMSVLLRDACHLLTMPGSLSIPLQPINETSTYFTHALNVVLTVADCPFLFATPQFLRSSNLLQTQKFALYELREHFETFSERREQCIRALNSLKSSLKLFSIGNSMTGGPVDSFSSSTSAGLFSSRNQEIELCKCLHKLFFQLLLMLEKLYEMIQVIQQSSNSQEYDLSPAVACLQRDLLGCLSEVPASQVSSASMGSTPQRNVGEQPKHSDTLVLHLANKQYKNALMSLRQLRCQYGSEEYGCCDHMDVEVLLVHFCRSHTLRTWAIVGSLQCLRQSCSQLKETNMQLAGLVRLLMTEAGAGNNSSRSSRMFGSGQQQQQQMGSGSIAGGQMDENTSPTSN</sequence>
<evidence type="ECO:0000259" key="3">
    <source>
        <dbReference type="Pfam" id="PF19421"/>
    </source>
</evidence>